<evidence type="ECO:0000256" key="9">
    <source>
        <dbReference type="SAM" id="Phobius"/>
    </source>
</evidence>
<organism evidence="10 11">
    <name type="scientific">Halogranum gelatinilyticum</name>
    <dbReference type="NCBI Taxonomy" id="660521"/>
    <lineage>
        <taxon>Archaea</taxon>
        <taxon>Methanobacteriati</taxon>
        <taxon>Methanobacteriota</taxon>
        <taxon>Stenosarchaea group</taxon>
        <taxon>Halobacteria</taxon>
        <taxon>Halobacteriales</taxon>
        <taxon>Haloferacaceae</taxon>
    </lineage>
</organism>
<feature type="transmembrane region" description="Helical" evidence="9">
    <location>
        <begin position="33"/>
        <end position="51"/>
    </location>
</feature>
<feature type="transmembrane region" description="Helical" evidence="9">
    <location>
        <begin position="480"/>
        <end position="503"/>
    </location>
</feature>
<proteinExistence type="predicted"/>
<gene>
    <name evidence="10" type="ORF">SAMN04487949_1171</name>
</gene>
<evidence type="ECO:0000313" key="10">
    <source>
        <dbReference type="EMBL" id="SDM18062.1"/>
    </source>
</evidence>
<keyword evidence="3" id="KW-0328">Glycosyltransferase</keyword>
<feature type="transmembrane region" description="Helical" evidence="9">
    <location>
        <begin position="307"/>
        <end position="329"/>
    </location>
</feature>
<feature type="transmembrane region" description="Helical" evidence="9">
    <location>
        <begin position="124"/>
        <end position="143"/>
    </location>
</feature>
<feature type="transmembrane region" description="Helical" evidence="9">
    <location>
        <begin position="213"/>
        <end position="233"/>
    </location>
</feature>
<keyword evidence="2" id="KW-1003">Cell membrane</keyword>
<feature type="transmembrane region" description="Helical" evidence="9">
    <location>
        <begin position="155"/>
        <end position="173"/>
    </location>
</feature>
<dbReference type="GO" id="GO:0016763">
    <property type="term" value="F:pentosyltransferase activity"/>
    <property type="evidence" value="ECO:0007669"/>
    <property type="project" value="TreeGrafter"/>
</dbReference>
<dbReference type="GO" id="GO:0008610">
    <property type="term" value="P:lipid biosynthetic process"/>
    <property type="evidence" value="ECO:0007669"/>
    <property type="project" value="UniProtKB-ARBA"/>
</dbReference>
<feature type="compositionally biased region" description="Gly residues" evidence="8">
    <location>
        <begin position="360"/>
        <end position="371"/>
    </location>
</feature>
<dbReference type="GO" id="GO:0005886">
    <property type="term" value="C:plasma membrane"/>
    <property type="evidence" value="ECO:0007669"/>
    <property type="project" value="UniProtKB-SubCell"/>
</dbReference>
<evidence type="ECO:0000256" key="2">
    <source>
        <dbReference type="ARBA" id="ARBA00022475"/>
    </source>
</evidence>
<name>A0A1G9R422_9EURY</name>
<keyword evidence="4" id="KW-0808">Transferase</keyword>
<evidence type="ECO:0000256" key="1">
    <source>
        <dbReference type="ARBA" id="ARBA00004651"/>
    </source>
</evidence>
<feature type="region of interest" description="Disordered" evidence="8">
    <location>
        <begin position="350"/>
        <end position="404"/>
    </location>
</feature>
<dbReference type="OrthoDB" id="242271at2157"/>
<comment type="subcellular location">
    <subcellularLocation>
        <location evidence="1">Cell membrane</location>
        <topology evidence="1">Multi-pass membrane protein</topology>
    </subcellularLocation>
</comment>
<keyword evidence="5 9" id="KW-0812">Transmembrane</keyword>
<dbReference type="RefSeq" id="WP_089694959.1">
    <property type="nucleotide sequence ID" value="NZ_FNHL01000001.1"/>
</dbReference>
<feature type="compositionally biased region" description="Low complexity" evidence="8">
    <location>
        <begin position="350"/>
        <end position="359"/>
    </location>
</feature>
<dbReference type="PANTHER" id="PTHR33908">
    <property type="entry name" value="MANNOSYLTRANSFERASE YKCB-RELATED"/>
    <property type="match status" value="1"/>
</dbReference>
<accession>A0A1G9R422</accession>
<dbReference type="EMBL" id="FNHL01000001">
    <property type="protein sequence ID" value="SDM18062.1"/>
    <property type="molecule type" value="Genomic_DNA"/>
</dbReference>
<evidence type="ECO:0000256" key="7">
    <source>
        <dbReference type="ARBA" id="ARBA00023136"/>
    </source>
</evidence>
<evidence type="ECO:0000313" key="11">
    <source>
        <dbReference type="Proteomes" id="UP000199451"/>
    </source>
</evidence>
<evidence type="ECO:0008006" key="12">
    <source>
        <dbReference type="Google" id="ProtNLM"/>
    </source>
</evidence>
<sequence length="701" mass="73975">MSTADRVERLEELDAELDAFARRLFYAVFGDRIGAAVFLGALLFFALYWRVEFLSTDNYMHVNTLLSVSDGGLAIDRFVYGPPSGETPAIHYFRGQVYGDNYGLILSSLPALYVFRAVSFAVDLRVALAGLWSLGLLGVVVLVRSRTNRPEAVTVVGSALALLVFLGNVAVSAGPIDPYWHPLLALQTTSMAFAALIAVLLYRLASDLYGRRVGTAAGLASALATPVAFWAVVPKRHSATAFFAVLALYAFYRSRAGTTVREETTFRAVTYASVGLCTWFHSAEALILLVALAPVDLLTARHNRPKQLVVVGVAFAVSMLPFLVTNYAITGNPAQPLRLLPSYTGQPLAADPGASSTASGSGGAATSGGGTAAPSTAGDGATGGATTGDATPSGGSSAGQGESPVSGRGVVGSFVARVVALLTAVVGVSTESFATVVDGVDYFQSRLVSSMRVVTDTDRLTEVFLRSGYRPSLRPRQDRAVNLSVLESMPLLGALVAVPVLAARRTSRARLRRLARTRRTLSPVAATDLLALVYVAVLVVFYLRSLPLHHMLTVRYLHPLYPFGMYALVRLPAVRHVVEGHGALLWRSYLGSVVAGTAAYLGALAVFDTVQGEAVQLYAVCAFAVGVAVGVWALVSSLRGPSGREETRLQRVGTVVLGVAAAAMTVYLLVAGVVLFSVAGDFVLPVSRAVSDALVGVNPFR</sequence>
<feature type="transmembrane region" description="Helical" evidence="9">
    <location>
        <begin position="524"/>
        <end position="544"/>
    </location>
</feature>
<reference evidence="11" key="1">
    <citation type="submission" date="2016-10" db="EMBL/GenBank/DDBJ databases">
        <authorList>
            <person name="Varghese N."/>
            <person name="Submissions S."/>
        </authorList>
    </citation>
    <scope>NUCLEOTIDE SEQUENCE [LARGE SCALE GENOMIC DNA]</scope>
    <source>
        <strain evidence="11">CGMCC 1.10119</strain>
    </source>
</reference>
<dbReference type="InterPro" id="IPR050297">
    <property type="entry name" value="LipidA_mod_glycosyltrf_83"/>
</dbReference>
<evidence type="ECO:0000256" key="3">
    <source>
        <dbReference type="ARBA" id="ARBA00022676"/>
    </source>
</evidence>
<evidence type="ECO:0000256" key="5">
    <source>
        <dbReference type="ARBA" id="ARBA00022692"/>
    </source>
</evidence>
<keyword evidence="11" id="KW-1185">Reference proteome</keyword>
<keyword evidence="7 9" id="KW-0472">Membrane</keyword>
<evidence type="ECO:0000256" key="6">
    <source>
        <dbReference type="ARBA" id="ARBA00022989"/>
    </source>
</evidence>
<protein>
    <recommendedName>
        <fullName evidence="12">Dolichyl-phosphate-mannose-protein mannosyltransferase</fullName>
    </recommendedName>
</protein>
<feature type="transmembrane region" description="Helical" evidence="9">
    <location>
        <begin position="414"/>
        <end position="437"/>
    </location>
</feature>
<keyword evidence="6 9" id="KW-1133">Transmembrane helix</keyword>
<dbReference type="STRING" id="660521.SAMN04487949_1171"/>
<feature type="transmembrane region" description="Helical" evidence="9">
    <location>
        <begin position="179"/>
        <end position="201"/>
    </location>
</feature>
<feature type="transmembrane region" description="Helical" evidence="9">
    <location>
        <begin position="655"/>
        <end position="679"/>
    </location>
</feature>
<evidence type="ECO:0000256" key="8">
    <source>
        <dbReference type="SAM" id="MobiDB-lite"/>
    </source>
</evidence>
<feature type="transmembrane region" description="Helical" evidence="9">
    <location>
        <begin position="268"/>
        <end position="295"/>
    </location>
</feature>
<dbReference type="AlphaFoldDB" id="A0A1G9R422"/>
<dbReference type="PANTHER" id="PTHR33908:SF11">
    <property type="entry name" value="MEMBRANE PROTEIN"/>
    <property type="match status" value="1"/>
</dbReference>
<feature type="transmembrane region" description="Helical" evidence="9">
    <location>
        <begin position="239"/>
        <end position="256"/>
    </location>
</feature>
<feature type="transmembrane region" description="Helical" evidence="9">
    <location>
        <begin position="615"/>
        <end position="635"/>
    </location>
</feature>
<feature type="transmembrane region" description="Helical" evidence="9">
    <location>
        <begin position="585"/>
        <end position="603"/>
    </location>
</feature>
<dbReference type="Proteomes" id="UP000199451">
    <property type="component" value="Unassembled WGS sequence"/>
</dbReference>
<evidence type="ECO:0000256" key="4">
    <source>
        <dbReference type="ARBA" id="ARBA00022679"/>
    </source>
</evidence>